<sequence length="275" mass="31005">MKPGIAPGPDFISADFFRAGGYPLHVILAAYMTSYLQKERIPDQCKISQTFLIHKKGKRTLDEAYSQEQAASLHGFSSDHIQTLSRVLEVCRECRLSLVLTIVGYETFESVGTKAILSTLLDQGVKASYVKTLANYYDRCTTGIRLFHRLSPYLLGMSMTGKYYIAKAVHCCIAMNNEINHFLGEKEACVDGRFLLNLRFTDDIVLFSPSTNEAEKMLKRLYEEERIVGLQINKKKTQFIKNAYCEDGGVQLEGSQILGTSSYVYLGRAMNKEKT</sequence>
<protein>
    <recommendedName>
        <fullName evidence="3">Reverse transcriptase domain-containing protein</fullName>
    </recommendedName>
</protein>
<dbReference type="EMBL" id="JAVFWL010000002">
    <property type="protein sequence ID" value="KAK6733618.1"/>
    <property type="molecule type" value="Genomic_DNA"/>
</dbReference>
<name>A0ABR1C511_NECAM</name>
<evidence type="ECO:0008006" key="3">
    <source>
        <dbReference type="Google" id="ProtNLM"/>
    </source>
</evidence>
<organism evidence="1 2">
    <name type="scientific">Necator americanus</name>
    <name type="common">Human hookworm</name>
    <dbReference type="NCBI Taxonomy" id="51031"/>
    <lineage>
        <taxon>Eukaryota</taxon>
        <taxon>Metazoa</taxon>
        <taxon>Ecdysozoa</taxon>
        <taxon>Nematoda</taxon>
        <taxon>Chromadorea</taxon>
        <taxon>Rhabditida</taxon>
        <taxon>Rhabditina</taxon>
        <taxon>Rhabditomorpha</taxon>
        <taxon>Strongyloidea</taxon>
        <taxon>Ancylostomatidae</taxon>
        <taxon>Bunostominae</taxon>
        <taxon>Necator</taxon>
    </lineage>
</organism>
<proteinExistence type="predicted"/>
<accession>A0ABR1C511</accession>
<dbReference type="SUPFAM" id="SSF56672">
    <property type="entry name" value="DNA/RNA polymerases"/>
    <property type="match status" value="1"/>
</dbReference>
<keyword evidence="2" id="KW-1185">Reference proteome</keyword>
<dbReference type="Gene3D" id="3.30.70.270">
    <property type="match status" value="1"/>
</dbReference>
<evidence type="ECO:0000313" key="1">
    <source>
        <dbReference type="EMBL" id="KAK6733618.1"/>
    </source>
</evidence>
<gene>
    <name evidence="1" type="primary">Necator_chrII.g5187</name>
    <name evidence="1" type="ORF">RB195_017395</name>
</gene>
<dbReference type="InterPro" id="IPR043502">
    <property type="entry name" value="DNA/RNA_pol_sf"/>
</dbReference>
<dbReference type="Proteomes" id="UP001303046">
    <property type="component" value="Unassembled WGS sequence"/>
</dbReference>
<comment type="caution">
    <text evidence="1">The sequence shown here is derived from an EMBL/GenBank/DDBJ whole genome shotgun (WGS) entry which is preliminary data.</text>
</comment>
<reference evidence="1 2" key="1">
    <citation type="submission" date="2023-08" db="EMBL/GenBank/DDBJ databases">
        <title>A Necator americanus chromosomal reference genome.</title>
        <authorList>
            <person name="Ilik V."/>
            <person name="Petrzelkova K.J."/>
            <person name="Pardy F."/>
            <person name="Fuh T."/>
            <person name="Niatou-Singa F.S."/>
            <person name="Gouil Q."/>
            <person name="Baker L."/>
            <person name="Ritchie M.E."/>
            <person name="Jex A.R."/>
            <person name="Gazzola D."/>
            <person name="Li H."/>
            <person name="Toshio Fujiwara R."/>
            <person name="Zhan B."/>
            <person name="Aroian R.V."/>
            <person name="Pafco B."/>
            <person name="Schwarz E.M."/>
        </authorList>
    </citation>
    <scope>NUCLEOTIDE SEQUENCE [LARGE SCALE GENOMIC DNA]</scope>
    <source>
        <strain evidence="1 2">Aroian</strain>
        <tissue evidence="1">Whole animal</tissue>
    </source>
</reference>
<dbReference type="InterPro" id="IPR043128">
    <property type="entry name" value="Rev_trsase/Diguanyl_cyclase"/>
</dbReference>
<evidence type="ECO:0000313" key="2">
    <source>
        <dbReference type="Proteomes" id="UP001303046"/>
    </source>
</evidence>